<sequence>MKKTLRTTAPFAAAAAAVLTLSACATGTGGAETETDADFGADTEVAGELSVMGFGASDDVAETRLEATKEAMPEVEVGLVEGDLDIQQFLSAVASGQPPELIYANRDQLGTFASRGAIIPLNSCIDGEAIAIEDFREPAIGQVTFEDRIYGVPEFNQVQIIMANAGLLSDAGVSLSDVDGSDWNKVTEASAKLSKNDGGKLSVIGFDSKLPEFLPLWAKANGADLISEDGRTAQLDDPKVVQALEFAVGIYDDQGGFSAVKSFRDSADFFGAGNQFASDSLGAMPMEQWYVNILNDVSPDASLAFTTVKSKEGQPISFASGSAWAIPAGSANPEAACRFIKTMTATDIWMKAAQARSDARAEEGKPFTGLFTGNAAADEKIKAEFVKPADEAKWDDAINASYEANENSFSLPANPADAEFKTAWLDAVNRVLNGQAEPAESLQQAQEEAQTALDAAWEQWDQKE</sequence>
<dbReference type="GO" id="GO:0055052">
    <property type="term" value="C:ATP-binding cassette (ABC) transporter complex, substrate-binding subunit-containing"/>
    <property type="evidence" value="ECO:0007669"/>
    <property type="project" value="TreeGrafter"/>
</dbReference>
<dbReference type="PANTHER" id="PTHR30061">
    <property type="entry name" value="MALTOSE-BINDING PERIPLASMIC PROTEIN"/>
    <property type="match status" value="1"/>
</dbReference>
<proteinExistence type="inferred from homology"/>
<evidence type="ECO:0000256" key="2">
    <source>
        <dbReference type="ARBA" id="ARBA00022448"/>
    </source>
</evidence>
<dbReference type="Proteomes" id="UP000181917">
    <property type="component" value="Unassembled WGS sequence"/>
</dbReference>
<evidence type="ECO:0000313" key="6">
    <source>
        <dbReference type="EMBL" id="SDQ85725.1"/>
    </source>
</evidence>
<dbReference type="InterPro" id="IPR006059">
    <property type="entry name" value="SBP"/>
</dbReference>
<evidence type="ECO:0000256" key="4">
    <source>
        <dbReference type="SAM" id="MobiDB-lite"/>
    </source>
</evidence>
<dbReference type="Pfam" id="PF01547">
    <property type="entry name" value="SBP_bac_1"/>
    <property type="match status" value="1"/>
</dbReference>
<dbReference type="PANTHER" id="PTHR30061:SF50">
    <property type="entry name" value="MALTOSE_MALTODEXTRIN-BINDING PERIPLASMIC PROTEIN"/>
    <property type="match status" value="1"/>
</dbReference>
<reference evidence="6 7" key="1">
    <citation type="submission" date="2016-10" db="EMBL/GenBank/DDBJ databases">
        <authorList>
            <person name="de Groot N.N."/>
        </authorList>
    </citation>
    <scope>NUCLEOTIDE SEQUENCE [LARGE SCALE GENOMIC DNA]</scope>
    <source>
        <strain evidence="6 7">DSM 20117</strain>
    </source>
</reference>
<dbReference type="AlphaFoldDB" id="A0A1H1EAF5"/>
<keyword evidence="3 5" id="KW-0732">Signal</keyword>
<feature type="signal peptide" evidence="5">
    <location>
        <begin position="1"/>
        <end position="25"/>
    </location>
</feature>
<accession>A0A1H1EAF5</accession>
<dbReference type="Gene3D" id="3.40.190.10">
    <property type="entry name" value="Periplasmic binding protein-like II"/>
    <property type="match status" value="1"/>
</dbReference>
<dbReference type="KEGG" id="acry:AC20117_03265"/>
<dbReference type="RefSeq" id="WP_074701009.1">
    <property type="nucleotide sequence ID" value="NZ_CP018863.1"/>
</dbReference>
<evidence type="ECO:0000313" key="7">
    <source>
        <dbReference type="Proteomes" id="UP000181917"/>
    </source>
</evidence>
<dbReference type="GO" id="GO:1901982">
    <property type="term" value="F:maltose binding"/>
    <property type="evidence" value="ECO:0007669"/>
    <property type="project" value="TreeGrafter"/>
</dbReference>
<keyword evidence="7" id="KW-1185">Reference proteome</keyword>
<evidence type="ECO:0000256" key="5">
    <source>
        <dbReference type="SAM" id="SignalP"/>
    </source>
</evidence>
<evidence type="ECO:0000256" key="3">
    <source>
        <dbReference type="ARBA" id="ARBA00022729"/>
    </source>
</evidence>
<feature type="region of interest" description="Disordered" evidence="4">
    <location>
        <begin position="436"/>
        <end position="464"/>
    </location>
</feature>
<keyword evidence="2" id="KW-0813">Transport</keyword>
<evidence type="ECO:0000256" key="1">
    <source>
        <dbReference type="ARBA" id="ARBA00008520"/>
    </source>
</evidence>
<dbReference type="PROSITE" id="PS51257">
    <property type="entry name" value="PROKAR_LIPOPROTEIN"/>
    <property type="match status" value="1"/>
</dbReference>
<feature type="compositionally biased region" description="Low complexity" evidence="4">
    <location>
        <begin position="436"/>
        <end position="456"/>
    </location>
</feature>
<comment type="similarity">
    <text evidence="1">Belongs to the bacterial solute-binding protein 1 family.</text>
</comment>
<gene>
    <name evidence="6" type="ORF">SAMN04489742_2840</name>
</gene>
<dbReference type="GO" id="GO:0015768">
    <property type="term" value="P:maltose transport"/>
    <property type="evidence" value="ECO:0007669"/>
    <property type="project" value="TreeGrafter"/>
</dbReference>
<dbReference type="OrthoDB" id="9795467at2"/>
<feature type="chain" id="PRO_5038719313" evidence="5">
    <location>
        <begin position="26"/>
        <end position="464"/>
    </location>
</feature>
<protein>
    <submittedName>
        <fullName evidence="6">Carbohydrate ABC transporter substrate-binding protein, CUT1 family</fullName>
    </submittedName>
</protein>
<name>A0A1H1EAF5_9MICC</name>
<dbReference type="STRING" id="37928.SAMN04489742_2840"/>
<dbReference type="GO" id="GO:0042956">
    <property type="term" value="P:maltodextrin transmembrane transport"/>
    <property type="evidence" value="ECO:0007669"/>
    <property type="project" value="TreeGrafter"/>
</dbReference>
<dbReference type="EMBL" id="FNKH01000002">
    <property type="protein sequence ID" value="SDQ85725.1"/>
    <property type="molecule type" value="Genomic_DNA"/>
</dbReference>
<organism evidence="6 7">
    <name type="scientific">Crystallibacter crystallopoietes</name>
    <dbReference type="NCBI Taxonomy" id="37928"/>
    <lineage>
        <taxon>Bacteria</taxon>
        <taxon>Bacillati</taxon>
        <taxon>Actinomycetota</taxon>
        <taxon>Actinomycetes</taxon>
        <taxon>Micrococcales</taxon>
        <taxon>Micrococcaceae</taxon>
        <taxon>Crystallibacter</taxon>
    </lineage>
</organism>
<dbReference type="SUPFAM" id="SSF53850">
    <property type="entry name" value="Periplasmic binding protein-like II"/>
    <property type="match status" value="1"/>
</dbReference>